<dbReference type="OrthoDB" id="7059775at2"/>
<dbReference type="InterPro" id="IPR005325">
    <property type="entry name" value="DUF308_memb"/>
</dbReference>
<sequence length="190" mass="21495">MTSPISSTNKHPGLNTRYWWVEILLGIGFIALSFWFYATPIETYISLAVFFSYVMFISGIFEIINAISFIKTSKQWGIFLIGGIIDLVLGYLLITNENLTMEILPVLLGIWFVIRSLIFFITYAKLKSSSTKNSGWFLLAAILTLLFALAVLAKPLLGQLTLVYTISFAFFFMGLFRLTLGIKMFNTHGK</sequence>
<dbReference type="AlphaFoldDB" id="D5BHZ5"/>
<dbReference type="Proteomes" id="UP000001654">
    <property type="component" value="Chromosome"/>
</dbReference>
<feature type="transmembrane region" description="Helical" evidence="1">
    <location>
        <begin position="162"/>
        <end position="180"/>
    </location>
</feature>
<feature type="transmembrane region" description="Helical" evidence="1">
    <location>
        <begin position="136"/>
        <end position="156"/>
    </location>
</feature>
<reference evidence="2 3" key="1">
    <citation type="journal article" date="2010" name="BMC Genomics">
        <title>The complete genome of Zunongwangia profunda SM-A87 reveals its adaptation to the deep-sea environment and ecological role in sedimentary organic nitrogen degradation.</title>
        <authorList>
            <person name="Qin Q.L."/>
            <person name="Zhang X.Y."/>
            <person name="Wang X.M."/>
            <person name="Liu G.M."/>
            <person name="Chen X.L."/>
            <person name="Xie B.B."/>
            <person name="Dang H.Y."/>
            <person name="Zhou B.C."/>
            <person name="Yu J."/>
            <person name="Zhang Y.Z."/>
        </authorList>
    </citation>
    <scope>NUCLEOTIDE SEQUENCE [LARGE SCALE GENOMIC DNA]</scope>
    <source>
        <strain evidence="3">DSM 18752 / CCTCC AB 206139 / SM-A87</strain>
    </source>
</reference>
<dbReference type="EMBL" id="CP001650">
    <property type="protein sequence ID" value="ADF51383.1"/>
    <property type="molecule type" value="Genomic_DNA"/>
</dbReference>
<organism evidence="2 3">
    <name type="scientific">Zunongwangia profunda (strain DSM 18752 / CCTCC AB 206139 / SM-A87)</name>
    <name type="common">Wangia profunda</name>
    <dbReference type="NCBI Taxonomy" id="655815"/>
    <lineage>
        <taxon>Bacteria</taxon>
        <taxon>Pseudomonadati</taxon>
        <taxon>Bacteroidota</taxon>
        <taxon>Flavobacteriia</taxon>
        <taxon>Flavobacteriales</taxon>
        <taxon>Flavobacteriaceae</taxon>
        <taxon>Zunongwangia</taxon>
    </lineage>
</organism>
<feature type="transmembrane region" description="Helical" evidence="1">
    <location>
        <begin position="106"/>
        <end position="124"/>
    </location>
</feature>
<evidence type="ECO:0000256" key="1">
    <source>
        <dbReference type="SAM" id="Phobius"/>
    </source>
</evidence>
<proteinExistence type="predicted"/>
<name>D5BHZ5_ZUNPS</name>
<dbReference type="PANTHER" id="PTHR34989:SF1">
    <property type="entry name" value="PROTEIN HDED"/>
    <property type="match status" value="1"/>
</dbReference>
<evidence type="ECO:0000313" key="2">
    <source>
        <dbReference type="EMBL" id="ADF51383.1"/>
    </source>
</evidence>
<dbReference type="InterPro" id="IPR052712">
    <property type="entry name" value="Acid_resist_chaperone_HdeD"/>
</dbReference>
<protein>
    <submittedName>
        <fullName evidence="2">Membrane protein</fullName>
    </submittedName>
</protein>
<keyword evidence="1" id="KW-1133">Transmembrane helix</keyword>
<dbReference type="Pfam" id="PF03729">
    <property type="entry name" value="DUF308"/>
    <property type="match status" value="2"/>
</dbReference>
<feature type="transmembrane region" description="Helical" evidence="1">
    <location>
        <begin position="18"/>
        <end position="38"/>
    </location>
</feature>
<keyword evidence="1" id="KW-0472">Membrane</keyword>
<feature type="transmembrane region" description="Helical" evidence="1">
    <location>
        <begin position="76"/>
        <end position="94"/>
    </location>
</feature>
<keyword evidence="3" id="KW-1185">Reference proteome</keyword>
<evidence type="ECO:0000313" key="3">
    <source>
        <dbReference type="Proteomes" id="UP000001654"/>
    </source>
</evidence>
<accession>D5BHZ5</accession>
<dbReference type="eggNOG" id="COG3247">
    <property type="taxonomic scope" value="Bacteria"/>
</dbReference>
<dbReference type="RefSeq" id="WP_013070535.1">
    <property type="nucleotide sequence ID" value="NC_014041.1"/>
</dbReference>
<gene>
    <name evidence="2" type="ordered locus">ZPR_1038</name>
</gene>
<feature type="transmembrane region" description="Helical" evidence="1">
    <location>
        <begin position="44"/>
        <end position="64"/>
    </location>
</feature>
<dbReference type="KEGG" id="zpr:ZPR_1038"/>
<dbReference type="STRING" id="655815.ZPR_1038"/>
<keyword evidence="1" id="KW-0812">Transmembrane</keyword>
<dbReference type="HOGENOM" id="CLU_091585_5_0_10"/>
<dbReference type="GO" id="GO:0005886">
    <property type="term" value="C:plasma membrane"/>
    <property type="evidence" value="ECO:0007669"/>
    <property type="project" value="TreeGrafter"/>
</dbReference>
<dbReference type="PANTHER" id="PTHR34989">
    <property type="entry name" value="PROTEIN HDED"/>
    <property type="match status" value="1"/>
</dbReference>